<comment type="similarity">
    <text evidence="1 3">Belongs to the sulfotransferase 1 family.</text>
</comment>
<reference evidence="5 6" key="1">
    <citation type="submission" date="2024-01" db="EMBL/GenBank/DDBJ databases">
        <title>The complete chloroplast genome sequence of Lithospermum erythrorhizon: insights into the phylogenetic relationship among Boraginaceae species and the maternal lineages of purple gromwells.</title>
        <authorList>
            <person name="Okada T."/>
            <person name="Watanabe K."/>
        </authorList>
    </citation>
    <scope>NUCLEOTIDE SEQUENCE [LARGE SCALE GENOMIC DNA]</scope>
</reference>
<dbReference type="EMBL" id="BAABME010008396">
    <property type="protein sequence ID" value="GAA0172991.1"/>
    <property type="molecule type" value="Genomic_DNA"/>
</dbReference>
<organism evidence="5 6">
    <name type="scientific">Lithospermum erythrorhizon</name>
    <name type="common">Purple gromwell</name>
    <name type="synonym">Lithospermum officinale var. erythrorhizon</name>
    <dbReference type="NCBI Taxonomy" id="34254"/>
    <lineage>
        <taxon>Eukaryota</taxon>
        <taxon>Viridiplantae</taxon>
        <taxon>Streptophyta</taxon>
        <taxon>Embryophyta</taxon>
        <taxon>Tracheophyta</taxon>
        <taxon>Spermatophyta</taxon>
        <taxon>Magnoliopsida</taxon>
        <taxon>eudicotyledons</taxon>
        <taxon>Gunneridae</taxon>
        <taxon>Pentapetalae</taxon>
        <taxon>asterids</taxon>
        <taxon>lamiids</taxon>
        <taxon>Boraginales</taxon>
        <taxon>Boraginaceae</taxon>
        <taxon>Boraginoideae</taxon>
        <taxon>Lithospermeae</taxon>
        <taxon>Lithospermum</taxon>
    </lineage>
</organism>
<evidence type="ECO:0000256" key="2">
    <source>
        <dbReference type="ARBA" id="ARBA00022679"/>
    </source>
</evidence>
<feature type="domain" description="Sulfotransferase" evidence="4">
    <location>
        <begin position="6"/>
        <end position="97"/>
    </location>
</feature>
<evidence type="ECO:0000313" key="6">
    <source>
        <dbReference type="Proteomes" id="UP001454036"/>
    </source>
</evidence>
<dbReference type="InterPro" id="IPR027417">
    <property type="entry name" value="P-loop_NTPase"/>
</dbReference>
<evidence type="ECO:0000313" key="5">
    <source>
        <dbReference type="EMBL" id="GAA0172991.1"/>
    </source>
</evidence>
<gene>
    <name evidence="5" type="ORF">LIER_26703</name>
</gene>
<dbReference type="EC" id="2.8.2.-" evidence="3"/>
<keyword evidence="2 3" id="KW-0808">Transferase</keyword>
<keyword evidence="6" id="KW-1185">Reference proteome</keyword>
<comment type="caution">
    <text evidence="5">The sequence shown here is derived from an EMBL/GenBank/DDBJ whole genome shotgun (WGS) entry which is preliminary data.</text>
</comment>
<proteinExistence type="inferred from homology"/>
<evidence type="ECO:0000256" key="1">
    <source>
        <dbReference type="ARBA" id="ARBA00005771"/>
    </source>
</evidence>
<dbReference type="GO" id="GO:0008146">
    <property type="term" value="F:sulfotransferase activity"/>
    <property type="evidence" value="ECO:0007669"/>
    <property type="project" value="InterPro"/>
</dbReference>
<evidence type="ECO:0000259" key="4">
    <source>
        <dbReference type="Pfam" id="PF00685"/>
    </source>
</evidence>
<dbReference type="InterPro" id="IPR000863">
    <property type="entry name" value="Sulfotransferase_dom"/>
</dbReference>
<accession>A0AAV3RBD9</accession>
<dbReference type="PANTHER" id="PTHR11783">
    <property type="entry name" value="SULFOTRANSFERASE SULT"/>
    <property type="match status" value="1"/>
</dbReference>
<dbReference type="Gene3D" id="3.40.50.300">
    <property type="entry name" value="P-loop containing nucleotide triphosphate hydrolases"/>
    <property type="match status" value="1"/>
</dbReference>
<sequence length="111" mass="12195">MKSGTIPLVRRLGDFLGYGFSTKEEDSGLVDAIVKMCSFENLSTLEVNSSGSKKLRVGVDNNDLFRKRKVGDWKNHLSAEMANQIDGVTQQKFHGSGLLEQKPAAFSNSKS</sequence>
<dbReference type="SUPFAM" id="SSF52540">
    <property type="entry name" value="P-loop containing nucleoside triphosphate hydrolases"/>
    <property type="match status" value="1"/>
</dbReference>
<evidence type="ECO:0000256" key="3">
    <source>
        <dbReference type="RuleBase" id="RU361155"/>
    </source>
</evidence>
<dbReference type="Pfam" id="PF00685">
    <property type="entry name" value="Sulfotransfer_1"/>
    <property type="match status" value="1"/>
</dbReference>
<dbReference type="Proteomes" id="UP001454036">
    <property type="component" value="Unassembled WGS sequence"/>
</dbReference>
<protein>
    <recommendedName>
        <fullName evidence="3">Sulfotransferase</fullName>
        <ecNumber evidence="3">2.8.2.-</ecNumber>
    </recommendedName>
</protein>
<dbReference type="AlphaFoldDB" id="A0AAV3RBD9"/>
<name>A0AAV3RBD9_LITER</name>